<keyword evidence="1" id="KW-1133">Transmembrane helix</keyword>
<dbReference type="OrthoDB" id="1446628at2"/>
<accession>A0A1W2AVJ6</accession>
<dbReference type="EMBL" id="FWXO01000003">
    <property type="protein sequence ID" value="SMC64716.1"/>
    <property type="molecule type" value="Genomic_DNA"/>
</dbReference>
<name>A0A1W2AVJ6_9FLAO</name>
<evidence type="ECO:0000313" key="3">
    <source>
        <dbReference type="Proteomes" id="UP000192360"/>
    </source>
</evidence>
<keyword evidence="1" id="KW-0812">Transmembrane</keyword>
<evidence type="ECO:0000256" key="1">
    <source>
        <dbReference type="SAM" id="Phobius"/>
    </source>
</evidence>
<gene>
    <name evidence="2" type="ORF">SAMN05660703_2259</name>
</gene>
<dbReference type="AlphaFoldDB" id="A0A1W2AVJ6"/>
<keyword evidence="3" id="KW-1185">Reference proteome</keyword>
<evidence type="ECO:0000313" key="2">
    <source>
        <dbReference type="EMBL" id="SMC64716.1"/>
    </source>
</evidence>
<protein>
    <submittedName>
        <fullName evidence="2">Uncharacterized protein</fullName>
    </submittedName>
</protein>
<dbReference type="Proteomes" id="UP000192360">
    <property type="component" value="Unassembled WGS sequence"/>
</dbReference>
<reference evidence="2 3" key="1">
    <citation type="submission" date="2017-04" db="EMBL/GenBank/DDBJ databases">
        <authorList>
            <person name="Afonso C.L."/>
            <person name="Miller P.J."/>
            <person name="Scott M.A."/>
            <person name="Spackman E."/>
            <person name="Goraichik I."/>
            <person name="Dimitrov K.M."/>
            <person name="Suarez D.L."/>
            <person name="Swayne D.E."/>
        </authorList>
    </citation>
    <scope>NUCLEOTIDE SEQUENCE [LARGE SCALE GENOMIC DNA]</scope>
    <source>
        <strain evidence="2 3">DSM 21164</strain>
    </source>
</reference>
<dbReference type="RefSeq" id="WP_143312517.1">
    <property type="nucleotide sequence ID" value="NZ_FWXO01000003.1"/>
</dbReference>
<organism evidence="2 3">
    <name type="scientific">Cellulophaga tyrosinoxydans</name>
    <dbReference type="NCBI Taxonomy" id="504486"/>
    <lineage>
        <taxon>Bacteria</taxon>
        <taxon>Pseudomonadati</taxon>
        <taxon>Bacteroidota</taxon>
        <taxon>Flavobacteriia</taxon>
        <taxon>Flavobacteriales</taxon>
        <taxon>Flavobacteriaceae</taxon>
        <taxon>Cellulophaga</taxon>
    </lineage>
</organism>
<proteinExistence type="predicted"/>
<keyword evidence="1" id="KW-0472">Membrane</keyword>
<sequence length="119" mass="13724">MSFFMVKRAEFYIENNKVEVFHSLVKHFVHLNGKRISEEFGFLNSEHYFSLNGNNYNLRFSSNFIKPIKKSLKVQKNSVPLNLENSIVHSSRALLFLVIVAGVWLGFLIGVNLYAAIWG</sequence>
<feature type="transmembrane region" description="Helical" evidence="1">
    <location>
        <begin position="93"/>
        <end position="117"/>
    </location>
</feature>